<reference evidence="6 8" key="1">
    <citation type="submission" date="2019-07" db="EMBL/GenBank/DDBJ databases">
        <title>Venturia inaequalis Genome Resource.</title>
        <authorList>
            <person name="Lichtner F.J."/>
        </authorList>
    </citation>
    <scope>NUCLEOTIDE SEQUENCE [LARGE SCALE GENOMIC DNA]</scope>
    <source>
        <strain evidence="5 7">120213</strain>
        <strain evidence="4">Bline_iso_100314</strain>
        <strain evidence="6 8">DMI_063113</strain>
    </source>
</reference>
<evidence type="ECO:0000313" key="6">
    <source>
        <dbReference type="EMBL" id="KAE9991069.1"/>
    </source>
</evidence>
<dbReference type="Proteomes" id="UP000447873">
    <property type="component" value="Unassembled WGS sequence"/>
</dbReference>
<gene>
    <name evidence="4" type="ORF">BLS_008207</name>
    <name evidence="6" type="ORF">EG327_000540</name>
    <name evidence="5" type="ORF">EG328_009254</name>
</gene>
<evidence type="ECO:0000313" key="8">
    <source>
        <dbReference type="Proteomes" id="UP000490939"/>
    </source>
</evidence>
<evidence type="ECO:0008006" key="9">
    <source>
        <dbReference type="Google" id="ProtNLM"/>
    </source>
</evidence>
<comment type="similarity">
    <text evidence="1">Belongs to the methyltransferase superfamily.</text>
</comment>
<dbReference type="AlphaFoldDB" id="A0A8H3VQH8"/>
<keyword evidence="3" id="KW-0808">Transferase</keyword>
<organism evidence="6 8">
    <name type="scientific">Venturia inaequalis</name>
    <name type="common">Apple scab fungus</name>
    <dbReference type="NCBI Taxonomy" id="5025"/>
    <lineage>
        <taxon>Eukaryota</taxon>
        <taxon>Fungi</taxon>
        <taxon>Dikarya</taxon>
        <taxon>Ascomycota</taxon>
        <taxon>Pezizomycotina</taxon>
        <taxon>Dothideomycetes</taxon>
        <taxon>Pleosporomycetidae</taxon>
        <taxon>Venturiales</taxon>
        <taxon>Venturiaceae</taxon>
        <taxon>Venturia</taxon>
    </lineage>
</organism>
<dbReference type="OrthoDB" id="411785at2759"/>
<sequence>MAPTPPPFASKEYWEDRFQKNEQAFDWLLPASCMDPHITEALSFRPEGSSNILHIGCGTSLLSFHLRAHVDDPAQIHNVDFSAKAIEWGVRNERDRFCKQQGDGIRDVRDGAYKGGSTGSHNMMRWSQVSLLSQMSILSTCSQSTYSVIVDKSTADAIACGDDVEVLFKYSRACENTAFQPIKQPHNETSAFVHPVCILALHLALLAAPYCRWIVISYSSTRFQFLDNNGSIAESLPFELLERGYPDPARYWRLVSKEAIDAPEEKNAGPVHRPRISHWLYVLERTDVDLRPW</sequence>
<dbReference type="Proteomes" id="UP000433883">
    <property type="component" value="Unassembled WGS sequence"/>
</dbReference>
<dbReference type="Gene3D" id="3.40.50.150">
    <property type="entry name" value="Vaccinia Virus protein VP39"/>
    <property type="match status" value="1"/>
</dbReference>
<proteinExistence type="inferred from homology"/>
<evidence type="ECO:0000256" key="2">
    <source>
        <dbReference type="ARBA" id="ARBA00022603"/>
    </source>
</evidence>
<dbReference type="InterPro" id="IPR029063">
    <property type="entry name" value="SAM-dependent_MTases_sf"/>
</dbReference>
<evidence type="ECO:0000313" key="5">
    <source>
        <dbReference type="EMBL" id="KAE9965969.1"/>
    </source>
</evidence>
<dbReference type="EMBL" id="WNWS01000549">
    <property type="protein sequence ID" value="KAE9965969.1"/>
    <property type="molecule type" value="Genomic_DNA"/>
</dbReference>
<evidence type="ECO:0000256" key="1">
    <source>
        <dbReference type="ARBA" id="ARBA00008361"/>
    </source>
</evidence>
<dbReference type="PANTHER" id="PTHR12176">
    <property type="entry name" value="SAM-DEPENDENT METHYLTRANSFERASE SUPERFAMILY PROTEIN"/>
    <property type="match status" value="1"/>
</dbReference>
<dbReference type="EMBL" id="WNWR01000110">
    <property type="protein sequence ID" value="KAE9991069.1"/>
    <property type="molecule type" value="Genomic_DNA"/>
</dbReference>
<evidence type="ECO:0000313" key="7">
    <source>
        <dbReference type="Proteomes" id="UP000447873"/>
    </source>
</evidence>
<dbReference type="Proteomes" id="UP000490939">
    <property type="component" value="Unassembled WGS sequence"/>
</dbReference>
<keyword evidence="8" id="KW-1185">Reference proteome</keyword>
<protein>
    <recommendedName>
        <fullName evidence="9">Methyltransferase domain-containing protein</fullName>
    </recommendedName>
</protein>
<evidence type="ECO:0000256" key="3">
    <source>
        <dbReference type="ARBA" id="ARBA00022679"/>
    </source>
</evidence>
<accession>A0A8H3VQH8</accession>
<dbReference type="InterPro" id="IPR051419">
    <property type="entry name" value="Lys/N-term_MeTrsfase_sf"/>
</dbReference>
<comment type="caution">
    <text evidence="6">The sequence shown here is derived from an EMBL/GenBank/DDBJ whole genome shotgun (WGS) entry which is preliminary data.</text>
</comment>
<dbReference type="GO" id="GO:0032259">
    <property type="term" value="P:methylation"/>
    <property type="evidence" value="ECO:0007669"/>
    <property type="project" value="UniProtKB-KW"/>
</dbReference>
<evidence type="ECO:0000313" key="4">
    <source>
        <dbReference type="EMBL" id="KAE9964600.1"/>
    </source>
</evidence>
<keyword evidence="2" id="KW-0489">Methyltransferase</keyword>
<dbReference type="PANTHER" id="PTHR12176:SF84">
    <property type="entry name" value="METHYLTRANSFERASE DOMAIN-CONTAINING PROTEIN"/>
    <property type="match status" value="1"/>
</dbReference>
<dbReference type="EMBL" id="WNWQ01000685">
    <property type="protein sequence ID" value="KAE9964600.1"/>
    <property type="molecule type" value="Genomic_DNA"/>
</dbReference>
<dbReference type="GO" id="GO:0008168">
    <property type="term" value="F:methyltransferase activity"/>
    <property type="evidence" value="ECO:0007669"/>
    <property type="project" value="UniProtKB-KW"/>
</dbReference>
<dbReference type="SUPFAM" id="SSF53335">
    <property type="entry name" value="S-adenosyl-L-methionine-dependent methyltransferases"/>
    <property type="match status" value="1"/>
</dbReference>
<name>A0A8H3VQH8_VENIN</name>